<organism evidence="24 25">
    <name type="scientific">Oceanobacillus longus</name>
    <dbReference type="NCBI Taxonomy" id="930120"/>
    <lineage>
        <taxon>Bacteria</taxon>
        <taxon>Bacillati</taxon>
        <taxon>Bacillota</taxon>
        <taxon>Bacilli</taxon>
        <taxon>Bacillales</taxon>
        <taxon>Bacillaceae</taxon>
        <taxon>Oceanobacillus</taxon>
    </lineage>
</organism>
<dbReference type="Proteomes" id="UP001595772">
    <property type="component" value="Unassembled WGS sequence"/>
</dbReference>
<evidence type="ECO:0000256" key="11">
    <source>
        <dbReference type="ARBA" id="ARBA00023136"/>
    </source>
</evidence>
<sequence>MIQKLRDYDFTLIITPLLLAGFGIVMIYSASMVTAVVEGNESTHYLFRQLTWFGIGMIGFIFCSLFPYKYYQKFMKYIILAIVVLLVAVLAFGNSVNNAKSWFQIGPLTMQPAEFAKLGLIMYLASVYSKKQAYISEFNKGVLPPLVLTAIILGLIVLQPDIGTASIIFLIACSVIFSSGIRIKHLSVLIGIGVVLVLLVVPYMITDERLSRFTGAYQPFETPDSDGYQLIQSYVAIGTGGLTGEGLGQSVQKLGYLMEGHTDFIMAVIAEELGFIGVILVLGMLAIIVLRGIFIARKCHDSFGALLAIGISSMVGIQAFINLGAISGILPITGVPLPFVSYGGSSLLIMLISMGILNNIAMTVKKRENETVEKKPYENSKNNNTIHYNRSGKRWQN</sequence>
<comment type="similarity">
    <text evidence="16">Belongs to the SEDS family. FtsW subfamily.</text>
</comment>
<name>A0ABV8GZY0_9BACI</name>
<dbReference type="EMBL" id="JBHSAO010000014">
    <property type="protein sequence ID" value="MFC4025432.1"/>
    <property type="molecule type" value="Genomic_DNA"/>
</dbReference>
<feature type="transmembrane region" description="Helical" evidence="23">
    <location>
        <begin position="273"/>
        <end position="294"/>
    </location>
</feature>
<keyword evidence="5" id="KW-0328">Glycosyltransferase</keyword>
<evidence type="ECO:0000256" key="21">
    <source>
        <dbReference type="ARBA" id="ARBA00049966"/>
    </source>
</evidence>
<keyword evidence="25" id="KW-1185">Reference proteome</keyword>
<evidence type="ECO:0000313" key="24">
    <source>
        <dbReference type="EMBL" id="MFC4025432.1"/>
    </source>
</evidence>
<dbReference type="NCBIfam" id="TIGR02614">
    <property type="entry name" value="ftsW"/>
    <property type="match status" value="1"/>
</dbReference>
<evidence type="ECO:0000256" key="22">
    <source>
        <dbReference type="SAM" id="MobiDB-lite"/>
    </source>
</evidence>
<proteinExistence type="inferred from homology"/>
<dbReference type="InterPro" id="IPR013437">
    <property type="entry name" value="FtsW"/>
</dbReference>
<protein>
    <recommendedName>
        <fullName evidence="17">Probable peptidoglycan glycosyltransferase FtsW</fullName>
        <ecNumber evidence="19">2.4.99.28</ecNumber>
    </recommendedName>
    <alternativeName>
        <fullName evidence="18">Cell division protein FtsW</fullName>
    </alternativeName>
    <alternativeName>
        <fullName evidence="15">Cell wall polymerase</fullName>
    </alternativeName>
    <alternativeName>
        <fullName evidence="14">Peptidoglycan polymerase</fullName>
    </alternativeName>
</protein>
<evidence type="ECO:0000256" key="19">
    <source>
        <dbReference type="ARBA" id="ARBA00044770"/>
    </source>
</evidence>
<evidence type="ECO:0000256" key="4">
    <source>
        <dbReference type="ARBA" id="ARBA00022618"/>
    </source>
</evidence>
<accession>A0ABV8GZY0</accession>
<dbReference type="InterPro" id="IPR001182">
    <property type="entry name" value="FtsW/RodA"/>
</dbReference>
<evidence type="ECO:0000256" key="9">
    <source>
        <dbReference type="ARBA" id="ARBA00022984"/>
    </source>
</evidence>
<evidence type="ECO:0000256" key="20">
    <source>
        <dbReference type="ARBA" id="ARBA00049902"/>
    </source>
</evidence>
<dbReference type="Pfam" id="PF01098">
    <property type="entry name" value="FTSW_RODA_SPOVE"/>
    <property type="match status" value="1"/>
</dbReference>
<evidence type="ECO:0000256" key="2">
    <source>
        <dbReference type="ARBA" id="ARBA00004752"/>
    </source>
</evidence>
<evidence type="ECO:0000256" key="14">
    <source>
        <dbReference type="ARBA" id="ARBA00032370"/>
    </source>
</evidence>
<keyword evidence="8" id="KW-0133">Cell shape</keyword>
<feature type="transmembrane region" description="Helical" evidence="23">
    <location>
        <begin position="50"/>
        <end position="70"/>
    </location>
</feature>
<gene>
    <name evidence="24" type="primary">ftsW</name>
    <name evidence="24" type="ORF">ACFOUV_16715</name>
</gene>
<evidence type="ECO:0000256" key="6">
    <source>
        <dbReference type="ARBA" id="ARBA00022679"/>
    </source>
</evidence>
<feature type="transmembrane region" description="Helical" evidence="23">
    <location>
        <begin position="141"/>
        <end position="158"/>
    </location>
</feature>
<evidence type="ECO:0000256" key="18">
    <source>
        <dbReference type="ARBA" id="ARBA00041418"/>
    </source>
</evidence>
<keyword evidence="7 23" id="KW-0812">Transmembrane</keyword>
<evidence type="ECO:0000256" key="13">
    <source>
        <dbReference type="ARBA" id="ARBA00023316"/>
    </source>
</evidence>
<evidence type="ECO:0000256" key="16">
    <source>
        <dbReference type="ARBA" id="ARBA00038053"/>
    </source>
</evidence>
<reference evidence="25" key="1">
    <citation type="journal article" date="2019" name="Int. J. Syst. Evol. Microbiol.">
        <title>The Global Catalogue of Microorganisms (GCM) 10K type strain sequencing project: providing services to taxonomists for standard genome sequencing and annotation.</title>
        <authorList>
            <consortium name="The Broad Institute Genomics Platform"/>
            <consortium name="The Broad Institute Genome Sequencing Center for Infectious Disease"/>
            <person name="Wu L."/>
            <person name="Ma J."/>
        </authorList>
    </citation>
    <scope>NUCLEOTIDE SEQUENCE [LARGE SCALE GENOMIC DNA]</scope>
    <source>
        <strain evidence="25">IBRC-M 10703</strain>
    </source>
</reference>
<keyword evidence="9" id="KW-0573">Peptidoglycan synthesis</keyword>
<evidence type="ECO:0000256" key="1">
    <source>
        <dbReference type="ARBA" id="ARBA00004651"/>
    </source>
</evidence>
<feature type="transmembrane region" description="Helical" evidence="23">
    <location>
        <begin position="164"/>
        <end position="181"/>
    </location>
</feature>
<feature type="transmembrane region" description="Helical" evidence="23">
    <location>
        <begin position="339"/>
        <end position="357"/>
    </location>
</feature>
<comment type="function">
    <text evidence="21">Peptidoglycan polymerase that is essential for cell division.</text>
</comment>
<keyword evidence="4" id="KW-0132">Cell division</keyword>
<comment type="catalytic activity">
    <reaction evidence="20">
        <text>[GlcNAc-(1-&gt;4)-Mur2Ac(oyl-L-Ala-gamma-D-Glu-L-Lys-D-Ala-D-Ala)](n)-di-trans,octa-cis-undecaprenyl diphosphate + beta-D-GlcNAc-(1-&gt;4)-Mur2Ac(oyl-L-Ala-gamma-D-Glu-L-Lys-D-Ala-D-Ala)-di-trans,octa-cis-undecaprenyl diphosphate = [GlcNAc-(1-&gt;4)-Mur2Ac(oyl-L-Ala-gamma-D-Glu-L-Lys-D-Ala-D-Ala)](n+1)-di-trans,octa-cis-undecaprenyl diphosphate + di-trans,octa-cis-undecaprenyl diphosphate + H(+)</text>
        <dbReference type="Rhea" id="RHEA:23708"/>
        <dbReference type="Rhea" id="RHEA-COMP:9602"/>
        <dbReference type="Rhea" id="RHEA-COMP:9603"/>
        <dbReference type="ChEBI" id="CHEBI:15378"/>
        <dbReference type="ChEBI" id="CHEBI:58405"/>
        <dbReference type="ChEBI" id="CHEBI:60033"/>
        <dbReference type="ChEBI" id="CHEBI:78435"/>
        <dbReference type="EC" id="2.4.99.28"/>
    </reaction>
</comment>
<feature type="transmembrane region" description="Helical" evidence="23">
    <location>
        <begin position="306"/>
        <end position="333"/>
    </location>
</feature>
<feature type="transmembrane region" description="Helical" evidence="23">
    <location>
        <begin position="188"/>
        <end position="205"/>
    </location>
</feature>
<evidence type="ECO:0000256" key="17">
    <source>
        <dbReference type="ARBA" id="ARBA00041185"/>
    </source>
</evidence>
<evidence type="ECO:0000256" key="3">
    <source>
        <dbReference type="ARBA" id="ARBA00022475"/>
    </source>
</evidence>
<evidence type="ECO:0000256" key="23">
    <source>
        <dbReference type="SAM" id="Phobius"/>
    </source>
</evidence>
<dbReference type="PROSITE" id="PS00428">
    <property type="entry name" value="FTSW_RODA_SPOVE"/>
    <property type="match status" value="1"/>
</dbReference>
<feature type="transmembrane region" description="Helical" evidence="23">
    <location>
        <begin position="12"/>
        <end position="30"/>
    </location>
</feature>
<evidence type="ECO:0000256" key="8">
    <source>
        <dbReference type="ARBA" id="ARBA00022960"/>
    </source>
</evidence>
<feature type="transmembrane region" description="Helical" evidence="23">
    <location>
        <begin position="108"/>
        <end position="129"/>
    </location>
</feature>
<evidence type="ECO:0000313" key="25">
    <source>
        <dbReference type="Proteomes" id="UP001595772"/>
    </source>
</evidence>
<comment type="subcellular location">
    <subcellularLocation>
        <location evidence="1">Cell membrane</location>
        <topology evidence="1">Multi-pass membrane protein</topology>
    </subcellularLocation>
</comment>
<feature type="region of interest" description="Disordered" evidence="22">
    <location>
        <begin position="372"/>
        <end position="397"/>
    </location>
</feature>
<evidence type="ECO:0000256" key="7">
    <source>
        <dbReference type="ARBA" id="ARBA00022692"/>
    </source>
</evidence>
<keyword evidence="3" id="KW-1003">Cell membrane</keyword>
<comment type="pathway">
    <text evidence="2">Cell wall biogenesis; peptidoglycan biosynthesis.</text>
</comment>
<feature type="compositionally biased region" description="Polar residues" evidence="22">
    <location>
        <begin position="379"/>
        <end position="389"/>
    </location>
</feature>
<keyword evidence="10 23" id="KW-1133">Transmembrane helix</keyword>
<dbReference type="InterPro" id="IPR018365">
    <property type="entry name" value="Cell_cycle_FtsW-rel_CS"/>
</dbReference>
<keyword evidence="13" id="KW-0961">Cell wall biogenesis/degradation</keyword>
<keyword evidence="6" id="KW-0808">Transferase</keyword>
<dbReference type="PANTHER" id="PTHR30474:SF2">
    <property type="entry name" value="PEPTIDOGLYCAN GLYCOSYLTRANSFERASE FTSW-RELATED"/>
    <property type="match status" value="1"/>
</dbReference>
<comment type="caution">
    <text evidence="24">The sequence shown here is derived from an EMBL/GenBank/DDBJ whole genome shotgun (WGS) entry which is preliminary data.</text>
</comment>
<keyword evidence="12" id="KW-0131">Cell cycle</keyword>
<dbReference type="PANTHER" id="PTHR30474">
    <property type="entry name" value="CELL CYCLE PROTEIN"/>
    <property type="match status" value="1"/>
</dbReference>
<feature type="transmembrane region" description="Helical" evidence="23">
    <location>
        <begin position="77"/>
        <end position="96"/>
    </location>
</feature>
<dbReference type="EC" id="2.4.99.28" evidence="19"/>
<evidence type="ECO:0000256" key="5">
    <source>
        <dbReference type="ARBA" id="ARBA00022676"/>
    </source>
</evidence>
<keyword evidence="11 23" id="KW-0472">Membrane</keyword>
<evidence type="ECO:0000256" key="10">
    <source>
        <dbReference type="ARBA" id="ARBA00022989"/>
    </source>
</evidence>
<evidence type="ECO:0000256" key="15">
    <source>
        <dbReference type="ARBA" id="ARBA00033270"/>
    </source>
</evidence>
<evidence type="ECO:0000256" key="12">
    <source>
        <dbReference type="ARBA" id="ARBA00023306"/>
    </source>
</evidence>
<dbReference type="RefSeq" id="WP_379497944.1">
    <property type="nucleotide sequence ID" value="NZ_JBHSAO010000014.1"/>
</dbReference>